<dbReference type="Proteomes" id="UP001055453">
    <property type="component" value="Chromosome"/>
</dbReference>
<feature type="signal peptide" evidence="1">
    <location>
        <begin position="1"/>
        <end position="29"/>
    </location>
</feature>
<evidence type="ECO:0000256" key="1">
    <source>
        <dbReference type="SAM" id="SignalP"/>
    </source>
</evidence>
<accession>A0ABN6PTP0</accession>
<organism evidence="2 3">
    <name type="scientific">Nostoc cf. commune SO-36</name>
    <dbReference type="NCBI Taxonomy" id="449208"/>
    <lineage>
        <taxon>Bacteria</taxon>
        <taxon>Bacillati</taxon>
        <taxon>Cyanobacteriota</taxon>
        <taxon>Cyanophyceae</taxon>
        <taxon>Nostocales</taxon>
        <taxon>Nostocaceae</taxon>
        <taxon>Nostoc</taxon>
    </lineage>
</organism>
<evidence type="ECO:0008006" key="4">
    <source>
        <dbReference type="Google" id="ProtNLM"/>
    </source>
</evidence>
<evidence type="ECO:0000313" key="3">
    <source>
        <dbReference type="Proteomes" id="UP001055453"/>
    </source>
</evidence>
<keyword evidence="3" id="KW-1185">Reference proteome</keyword>
<keyword evidence="1" id="KW-0732">Signal</keyword>
<feature type="chain" id="PRO_5045154662" description="Outer membrane protein beta-barrel domain-containing protein" evidence="1">
    <location>
        <begin position="30"/>
        <end position="210"/>
    </location>
</feature>
<protein>
    <recommendedName>
        <fullName evidence="4">Outer membrane protein beta-barrel domain-containing protein</fullName>
    </recommendedName>
</protein>
<dbReference type="InterPro" id="IPR011250">
    <property type="entry name" value="OMP/PagP_B-barrel"/>
</dbReference>
<evidence type="ECO:0000313" key="2">
    <source>
        <dbReference type="EMBL" id="BDI14408.1"/>
    </source>
</evidence>
<proteinExistence type="predicted"/>
<name>A0ABN6PTP0_NOSCO</name>
<dbReference type="SUPFAM" id="SSF56925">
    <property type="entry name" value="OMPA-like"/>
    <property type="match status" value="1"/>
</dbReference>
<sequence>MNSTWLQRFSALFIFSTITMLGSGLSAQAQTVSTSTPGKISTTAADLIPQATQPASKTSAEVAQVDVAPGRTTRGGSSYIGVAGNIGLGGDSAIGEGSFMVISKIGLTRTLSVRPSVAIEDDPVILLPLTYDFNFRTADAFEDTFAIAPYVGAGIAIETSDDADVGLLLSGGVDVPLNTNLTATAGVNAAFLDETDVGLMIGVGYNFTGL</sequence>
<dbReference type="EMBL" id="AP025732">
    <property type="protein sequence ID" value="BDI14408.1"/>
    <property type="molecule type" value="Genomic_DNA"/>
</dbReference>
<dbReference type="RefSeq" id="WP_251957994.1">
    <property type="nucleotide sequence ID" value="NZ_AP025732.1"/>
</dbReference>
<reference evidence="2" key="1">
    <citation type="submission" date="2022-04" db="EMBL/GenBank/DDBJ databases">
        <title>Complete genome sequence of a cyanobacterium, Nostoc sp. SO-36, isolated in Antarctica.</title>
        <authorList>
            <person name="Kanesaki Y."/>
            <person name="Effendi D."/>
            <person name="Sakamoto T."/>
            <person name="Ohtani S."/>
            <person name="Awai K."/>
        </authorList>
    </citation>
    <scope>NUCLEOTIDE SEQUENCE</scope>
    <source>
        <strain evidence="2">SO-36</strain>
    </source>
</reference>
<gene>
    <name evidence="2" type="ORF">ANSO36C_02100</name>
</gene>